<dbReference type="EMBL" id="DF158174">
    <property type="protein sequence ID" value="GAB69922.1"/>
    <property type="molecule type" value="Genomic_DNA"/>
</dbReference>
<dbReference type="KEGG" id="pcy:PCYB_006710"/>
<dbReference type="Proteomes" id="UP000006319">
    <property type="component" value="Unassembled WGS sequence"/>
</dbReference>
<dbReference type="PhylomeDB" id="K6VKF4"/>
<sequence>MTKSDLDELPSNTFFKLLNDNENGNIDGKKYSIDCERIGIGYSEQPKIKKICTKLEKNIHYLENDHNKNYSENVLKDYSSIFDKHCFDLNYWLYDELSNNLHEKIQKQWNNINRNDPSNNSRKICKPQSELFKTGLFKHTKNCLITLKIMEHLKRNGNREDKSKEDKNKYILRLY</sequence>
<dbReference type="InterPro" id="IPR008780">
    <property type="entry name" value="Plasmodium_Vir"/>
</dbReference>
<dbReference type="GeneID" id="14696464"/>
<gene>
    <name evidence="1" type="ORF">PCYB_006710</name>
</gene>
<dbReference type="OrthoDB" id="387979at2759"/>
<evidence type="ECO:0000313" key="2">
    <source>
        <dbReference type="Proteomes" id="UP000006319"/>
    </source>
</evidence>
<evidence type="ECO:0000313" key="1">
    <source>
        <dbReference type="EMBL" id="GAB69922.1"/>
    </source>
</evidence>
<accession>K6VKF4</accession>
<dbReference type="VEuPathDB" id="PlasmoDB:PCYB_006710"/>
<name>K6VKF4_PLACD</name>
<organism evidence="1 2">
    <name type="scientific">Plasmodium cynomolgi (strain B)</name>
    <dbReference type="NCBI Taxonomy" id="1120755"/>
    <lineage>
        <taxon>Eukaryota</taxon>
        <taxon>Sar</taxon>
        <taxon>Alveolata</taxon>
        <taxon>Apicomplexa</taxon>
        <taxon>Aconoidasida</taxon>
        <taxon>Haemosporida</taxon>
        <taxon>Plasmodiidae</taxon>
        <taxon>Plasmodium</taxon>
        <taxon>Plasmodium (Plasmodium)</taxon>
    </lineage>
</organism>
<proteinExistence type="predicted"/>
<protein>
    <submittedName>
        <fullName evidence="1">CYIR protein</fullName>
    </submittedName>
</protein>
<dbReference type="Pfam" id="PF05795">
    <property type="entry name" value="Plasmodium_Vir"/>
    <property type="match status" value="1"/>
</dbReference>
<keyword evidence="2" id="KW-1185">Reference proteome</keyword>
<dbReference type="RefSeq" id="XP_004228140.1">
    <property type="nucleotide sequence ID" value="XM_004228092.1"/>
</dbReference>
<dbReference type="AlphaFoldDB" id="K6VKF4"/>
<reference evidence="1 2" key="1">
    <citation type="journal article" date="2012" name="Nat. Genet.">
        <title>Plasmodium cynomolgi genome sequences provide insight into Plasmodium vivax and the monkey malaria clade.</title>
        <authorList>
            <person name="Tachibana S."/>
            <person name="Sullivan S.A."/>
            <person name="Kawai S."/>
            <person name="Nakamura S."/>
            <person name="Kim H.R."/>
            <person name="Goto N."/>
            <person name="Arisue N."/>
            <person name="Palacpac N.M.Q."/>
            <person name="Honma H."/>
            <person name="Yagi M."/>
            <person name="Tougan T."/>
            <person name="Katakai Y."/>
            <person name="Kaneko O."/>
            <person name="Mita T."/>
            <person name="Kita K."/>
            <person name="Yasutomi Y."/>
            <person name="Sutton P.L."/>
            <person name="Shakhbatyan R."/>
            <person name="Horii T."/>
            <person name="Yasunaga T."/>
            <person name="Barnwell J.W."/>
            <person name="Escalante A.A."/>
            <person name="Carlton J.M."/>
            <person name="Tanabe K."/>
        </authorList>
    </citation>
    <scope>NUCLEOTIDE SEQUENCE [LARGE SCALE GENOMIC DNA]</scope>
    <source>
        <strain evidence="1 2">B</strain>
    </source>
</reference>